<evidence type="ECO:0000256" key="2">
    <source>
        <dbReference type="SAM" id="Phobius"/>
    </source>
</evidence>
<sequence>MAIAARLPPLLLLSVLLLLHFHVSLAPTPKEEDEEDERIVRGILVCNLVLSGFFAHLSYVTNMVRYARHLGMKPFFFLHGGNFWEETYGDNWIEYFFTQPMVSEREREAIRRKVLAPYLDKDDEDLARGEVEHVEEEQRRYEETVVIPRKLRNLSSDHDIVTSFLQPKRWVLEQVQSYVERVFGGKHVLGVHYRGLDKSGRSRGEAPRVPWDEVLRAIERYRKHFPSSLVYVATDERRFIEFLSKRLPPGAMVTQEGFLRSEDAGGDAMPLWAWEFEGSPMRKGQEALVESLVLSRTSFLLRTSSLLSAFAKIFNPKLPVLLLNRQVDDFAPENYMQDDELPFPPDDVEKGRGEGGEDQEEGGAGEKAEGRQRTLEEAMDRLKSVGEEEFSLQEVDGGRRDLYLKQSNASQKIVNIVWLGRTISSPSRFYVQQTVLPQDRAWRTSWVEVERGNFSYGSFASGDVIMVICGEMGERRKNKSKASFLQRLRSWSLARGEEDASAALLVPCGPADGKYLESSESLATELVGLVDAVALLSTQLSCAEEVRGNRSTAVVRLLLGFSDMTQLVQLHSLLPAPQRQNLAHQQVTGATRLSDNL</sequence>
<dbReference type="KEGG" id="gtt:GUITHDRAFT_112165"/>
<dbReference type="Proteomes" id="UP000011087">
    <property type="component" value="Unassembled WGS sequence"/>
</dbReference>
<dbReference type="GeneID" id="17298445"/>
<feature type="region of interest" description="Disordered" evidence="1">
    <location>
        <begin position="335"/>
        <end position="372"/>
    </location>
</feature>
<dbReference type="EnsemblProtists" id="EKX41750">
    <property type="protein sequence ID" value="EKX41750"/>
    <property type="gene ID" value="GUITHDRAFT_112165"/>
</dbReference>
<reference evidence="4 6" key="1">
    <citation type="journal article" date="2012" name="Nature">
        <title>Algal genomes reveal evolutionary mosaicism and the fate of nucleomorphs.</title>
        <authorList>
            <consortium name="DOE Joint Genome Institute"/>
            <person name="Curtis B.A."/>
            <person name="Tanifuji G."/>
            <person name="Burki F."/>
            <person name="Gruber A."/>
            <person name="Irimia M."/>
            <person name="Maruyama S."/>
            <person name="Arias M.C."/>
            <person name="Ball S.G."/>
            <person name="Gile G.H."/>
            <person name="Hirakawa Y."/>
            <person name="Hopkins J.F."/>
            <person name="Kuo A."/>
            <person name="Rensing S.A."/>
            <person name="Schmutz J."/>
            <person name="Symeonidi A."/>
            <person name="Elias M."/>
            <person name="Eveleigh R.J."/>
            <person name="Herman E.K."/>
            <person name="Klute M.J."/>
            <person name="Nakayama T."/>
            <person name="Obornik M."/>
            <person name="Reyes-Prieto A."/>
            <person name="Armbrust E.V."/>
            <person name="Aves S.J."/>
            <person name="Beiko R.G."/>
            <person name="Coutinho P."/>
            <person name="Dacks J.B."/>
            <person name="Durnford D.G."/>
            <person name="Fast N.M."/>
            <person name="Green B.R."/>
            <person name="Grisdale C.J."/>
            <person name="Hempel F."/>
            <person name="Henrissat B."/>
            <person name="Hoppner M.P."/>
            <person name="Ishida K."/>
            <person name="Kim E."/>
            <person name="Koreny L."/>
            <person name="Kroth P.G."/>
            <person name="Liu Y."/>
            <person name="Malik S.B."/>
            <person name="Maier U.G."/>
            <person name="McRose D."/>
            <person name="Mock T."/>
            <person name="Neilson J.A."/>
            <person name="Onodera N.T."/>
            <person name="Poole A.M."/>
            <person name="Pritham E.J."/>
            <person name="Richards T.A."/>
            <person name="Rocap G."/>
            <person name="Roy S.W."/>
            <person name="Sarai C."/>
            <person name="Schaack S."/>
            <person name="Shirato S."/>
            <person name="Slamovits C.H."/>
            <person name="Spencer D.F."/>
            <person name="Suzuki S."/>
            <person name="Worden A.Z."/>
            <person name="Zauner S."/>
            <person name="Barry K."/>
            <person name="Bell C."/>
            <person name="Bharti A.K."/>
            <person name="Crow J.A."/>
            <person name="Grimwood J."/>
            <person name="Kramer R."/>
            <person name="Lindquist E."/>
            <person name="Lucas S."/>
            <person name="Salamov A."/>
            <person name="McFadden G.I."/>
            <person name="Lane C.E."/>
            <person name="Keeling P.J."/>
            <person name="Gray M.W."/>
            <person name="Grigoriev I.V."/>
            <person name="Archibald J.M."/>
        </authorList>
    </citation>
    <scope>NUCLEOTIDE SEQUENCE</scope>
    <source>
        <strain evidence="4 6">CCMP2712</strain>
    </source>
</reference>
<reference evidence="6" key="2">
    <citation type="submission" date="2012-11" db="EMBL/GenBank/DDBJ databases">
        <authorList>
            <person name="Kuo A."/>
            <person name="Curtis B.A."/>
            <person name="Tanifuji G."/>
            <person name="Burki F."/>
            <person name="Gruber A."/>
            <person name="Irimia M."/>
            <person name="Maruyama S."/>
            <person name="Arias M.C."/>
            <person name="Ball S.G."/>
            <person name="Gile G.H."/>
            <person name="Hirakawa Y."/>
            <person name="Hopkins J.F."/>
            <person name="Rensing S.A."/>
            <person name="Schmutz J."/>
            <person name="Symeonidi A."/>
            <person name="Elias M."/>
            <person name="Eveleigh R.J."/>
            <person name="Herman E.K."/>
            <person name="Klute M.J."/>
            <person name="Nakayama T."/>
            <person name="Obornik M."/>
            <person name="Reyes-Prieto A."/>
            <person name="Armbrust E.V."/>
            <person name="Aves S.J."/>
            <person name="Beiko R.G."/>
            <person name="Coutinho P."/>
            <person name="Dacks J.B."/>
            <person name="Durnford D.G."/>
            <person name="Fast N.M."/>
            <person name="Green B.R."/>
            <person name="Grisdale C."/>
            <person name="Hempe F."/>
            <person name="Henrissat B."/>
            <person name="Hoppner M.P."/>
            <person name="Ishida K.-I."/>
            <person name="Kim E."/>
            <person name="Koreny L."/>
            <person name="Kroth P.G."/>
            <person name="Liu Y."/>
            <person name="Malik S.-B."/>
            <person name="Maier U.G."/>
            <person name="McRose D."/>
            <person name="Mock T."/>
            <person name="Neilson J.A."/>
            <person name="Onodera N.T."/>
            <person name="Poole A.M."/>
            <person name="Pritham E.J."/>
            <person name="Richards T.A."/>
            <person name="Rocap G."/>
            <person name="Roy S.W."/>
            <person name="Sarai C."/>
            <person name="Schaack S."/>
            <person name="Shirato S."/>
            <person name="Slamovits C.H."/>
            <person name="Spencer D.F."/>
            <person name="Suzuki S."/>
            <person name="Worden A.Z."/>
            <person name="Zauner S."/>
            <person name="Barry K."/>
            <person name="Bell C."/>
            <person name="Bharti A.K."/>
            <person name="Crow J.A."/>
            <person name="Grimwood J."/>
            <person name="Kramer R."/>
            <person name="Lindquist E."/>
            <person name="Lucas S."/>
            <person name="Salamov A."/>
            <person name="McFadden G.I."/>
            <person name="Lane C.E."/>
            <person name="Keeling P.J."/>
            <person name="Gray M.W."/>
            <person name="Grigoriev I.V."/>
            <person name="Archibald J.M."/>
        </authorList>
    </citation>
    <scope>NUCLEOTIDE SEQUENCE</scope>
    <source>
        <strain evidence="6">CCMP2712</strain>
    </source>
</reference>
<dbReference type="RefSeq" id="XP_005828730.1">
    <property type="nucleotide sequence ID" value="XM_005828673.1"/>
</dbReference>
<dbReference type="EMBL" id="JH993021">
    <property type="protein sequence ID" value="EKX41750.1"/>
    <property type="molecule type" value="Genomic_DNA"/>
</dbReference>
<dbReference type="AlphaFoldDB" id="L1J0Y1"/>
<protein>
    <recommendedName>
        <fullName evidence="7">GT23 domain-containing protein</fullName>
    </recommendedName>
</protein>
<keyword evidence="2" id="KW-1133">Transmembrane helix</keyword>
<gene>
    <name evidence="4" type="ORF">GUITHDRAFT_112165</name>
</gene>
<organism evidence="4">
    <name type="scientific">Guillardia theta (strain CCMP2712)</name>
    <name type="common">Cryptophyte</name>
    <dbReference type="NCBI Taxonomy" id="905079"/>
    <lineage>
        <taxon>Eukaryota</taxon>
        <taxon>Cryptophyceae</taxon>
        <taxon>Pyrenomonadales</taxon>
        <taxon>Geminigeraceae</taxon>
        <taxon>Guillardia</taxon>
    </lineage>
</organism>
<keyword evidence="6" id="KW-1185">Reference proteome</keyword>
<keyword evidence="2" id="KW-0472">Membrane</keyword>
<evidence type="ECO:0000313" key="4">
    <source>
        <dbReference type="EMBL" id="EKX41750.1"/>
    </source>
</evidence>
<keyword evidence="2" id="KW-0812">Transmembrane</keyword>
<reference evidence="5" key="3">
    <citation type="submission" date="2016-03" db="UniProtKB">
        <authorList>
            <consortium name="EnsemblProtists"/>
        </authorList>
    </citation>
    <scope>IDENTIFICATION</scope>
</reference>
<accession>L1J0Y1</accession>
<feature type="transmembrane region" description="Helical" evidence="2">
    <location>
        <begin position="41"/>
        <end position="60"/>
    </location>
</feature>
<keyword evidence="3" id="KW-0732">Signal</keyword>
<evidence type="ECO:0000313" key="6">
    <source>
        <dbReference type="Proteomes" id="UP000011087"/>
    </source>
</evidence>
<evidence type="ECO:0000256" key="1">
    <source>
        <dbReference type="SAM" id="MobiDB-lite"/>
    </source>
</evidence>
<name>L1J0Y1_GUITC</name>
<evidence type="ECO:0000313" key="5">
    <source>
        <dbReference type="EnsemblProtists" id="EKX41750"/>
    </source>
</evidence>
<proteinExistence type="predicted"/>
<feature type="signal peptide" evidence="3">
    <location>
        <begin position="1"/>
        <end position="26"/>
    </location>
</feature>
<evidence type="ECO:0008006" key="7">
    <source>
        <dbReference type="Google" id="ProtNLM"/>
    </source>
</evidence>
<dbReference type="HOGENOM" id="CLU_457483_0_0_1"/>
<evidence type="ECO:0000256" key="3">
    <source>
        <dbReference type="SAM" id="SignalP"/>
    </source>
</evidence>
<dbReference type="Gene3D" id="3.40.50.11350">
    <property type="match status" value="1"/>
</dbReference>
<feature type="chain" id="PRO_5008770773" description="GT23 domain-containing protein" evidence="3">
    <location>
        <begin position="27"/>
        <end position="597"/>
    </location>
</feature>
<dbReference type="PaxDb" id="55529-EKX41750"/>